<keyword evidence="2" id="KW-0472">Membrane</keyword>
<feature type="transmembrane region" description="Helical" evidence="2">
    <location>
        <begin position="88"/>
        <end position="109"/>
    </location>
</feature>
<evidence type="ECO:0000256" key="2">
    <source>
        <dbReference type="SAM" id="Phobius"/>
    </source>
</evidence>
<proteinExistence type="predicted"/>
<accession>A0A1X7AE99</accession>
<keyword evidence="3" id="KW-0732">Signal</keyword>
<feature type="chain" id="PRO_5012123448" description="DUF4129 domain-containing protein" evidence="3">
    <location>
        <begin position="22"/>
        <end position="237"/>
    </location>
</feature>
<evidence type="ECO:0008006" key="6">
    <source>
        <dbReference type="Google" id="ProtNLM"/>
    </source>
</evidence>
<keyword evidence="2" id="KW-0812">Transmembrane</keyword>
<gene>
    <name evidence="4" type="ORF">RUM8411_04195</name>
</gene>
<dbReference type="Proteomes" id="UP000193778">
    <property type="component" value="Unassembled WGS sequence"/>
</dbReference>
<dbReference type="AlphaFoldDB" id="A0A1X7AE99"/>
<evidence type="ECO:0000313" key="4">
    <source>
        <dbReference type="EMBL" id="SLN75421.1"/>
    </source>
</evidence>
<protein>
    <recommendedName>
        <fullName evidence="6">DUF4129 domain-containing protein</fullName>
    </recommendedName>
</protein>
<name>A0A1X7AE99_9RHOB</name>
<evidence type="ECO:0000313" key="5">
    <source>
        <dbReference type="Proteomes" id="UP000193778"/>
    </source>
</evidence>
<reference evidence="5" key="1">
    <citation type="submission" date="2017-03" db="EMBL/GenBank/DDBJ databases">
        <authorList>
            <person name="Rodrigo-Torres L."/>
            <person name="Arahal R.D."/>
            <person name="Lucena T."/>
        </authorList>
    </citation>
    <scope>NUCLEOTIDE SEQUENCE [LARGE SCALE GENOMIC DNA]</scope>
    <source>
        <strain evidence="5">CECT 8411</strain>
    </source>
</reference>
<keyword evidence="5" id="KW-1185">Reference proteome</keyword>
<keyword evidence="2" id="KW-1133">Transmembrane helix</keyword>
<dbReference type="RefSeq" id="WP_085824641.1">
    <property type="nucleotide sequence ID" value="NZ_FWFP01000016.1"/>
</dbReference>
<feature type="region of interest" description="Disordered" evidence="1">
    <location>
        <begin position="58"/>
        <end position="79"/>
    </location>
</feature>
<dbReference type="EMBL" id="FWFP01000016">
    <property type="protein sequence ID" value="SLN75421.1"/>
    <property type="molecule type" value="Genomic_DNA"/>
</dbReference>
<organism evidence="4 5">
    <name type="scientific">Ruegeria meonggei</name>
    <dbReference type="NCBI Taxonomy" id="1446476"/>
    <lineage>
        <taxon>Bacteria</taxon>
        <taxon>Pseudomonadati</taxon>
        <taxon>Pseudomonadota</taxon>
        <taxon>Alphaproteobacteria</taxon>
        <taxon>Rhodobacterales</taxon>
        <taxon>Roseobacteraceae</taxon>
        <taxon>Ruegeria</taxon>
    </lineage>
</organism>
<feature type="signal peptide" evidence="3">
    <location>
        <begin position="1"/>
        <end position="21"/>
    </location>
</feature>
<sequence>MRCVVVLIISFSACVASVAIAQEGVIDTPELGASGQAYMDAVRYGRIDTDAVYFDPTRPAPPLDTEFTPTPERSDQDRSWGFSGDAQWIIGVISLIVIIFLVTFTYFTARGTSVSFGKRIENTARNSQRGSSEDGTEAEDNADLNTLLNLPDRQMALIGLAQLALTRCLNANGVLFKRSWTHREALRKLPQTLSYIQDLRALVLDSERVHFGGRSISEGDFASHVARIRPILREVGP</sequence>
<dbReference type="OrthoDB" id="7706243at2"/>
<evidence type="ECO:0000256" key="3">
    <source>
        <dbReference type="SAM" id="SignalP"/>
    </source>
</evidence>
<evidence type="ECO:0000256" key="1">
    <source>
        <dbReference type="SAM" id="MobiDB-lite"/>
    </source>
</evidence>